<dbReference type="InterPro" id="IPR051806">
    <property type="entry name" value="HAD-like_SPP"/>
</dbReference>
<keyword evidence="3" id="KW-1185">Reference proteome</keyword>
<dbReference type="InterPro" id="IPR006439">
    <property type="entry name" value="HAD-SF_hydro_IA"/>
</dbReference>
<protein>
    <recommendedName>
        <fullName evidence="4">HAD-like protein</fullName>
    </recommendedName>
</protein>
<dbReference type="InterPro" id="IPR041492">
    <property type="entry name" value="HAD_2"/>
</dbReference>
<sequence length="280" mass="30535">MTTVIKLSHLFQLYRPNNGDETHPNDAYRILLLTSTQFSSSSYVDPHSLSTAKSHSKPSERPTEKSLNLNMGKDHVITATHGKCTIDTLRHLFLDLNHGLDIGDLRLRHLLNLRQPGDAVLEDNNDGQGARANLPKNLPPLAWQINACAVDISFKILAGVKKMIDSIPEGRGAVATSKAKTCTHEYINRIGITSPAMTITADDKRSKTGKPAPDLFLLAAECLGFGAKRCVVFEDSPSGIRTGVALGATVIAARKSHPREQVQGNRAHYVVDNMGKVRCI</sequence>
<dbReference type="EMBL" id="JBAHYK010000803">
    <property type="protein sequence ID" value="KAL0571207.1"/>
    <property type="molecule type" value="Genomic_DNA"/>
</dbReference>
<evidence type="ECO:0000256" key="1">
    <source>
        <dbReference type="SAM" id="MobiDB-lite"/>
    </source>
</evidence>
<dbReference type="InterPro" id="IPR036412">
    <property type="entry name" value="HAD-like_sf"/>
</dbReference>
<evidence type="ECO:0000313" key="2">
    <source>
        <dbReference type="EMBL" id="KAL0571207.1"/>
    </source>
</evidence>
<comment type="caution">
    <text evidence="2">The sequence shown here is derived from an EMBL/GenBank/DDBJ whole genome shotgun (WGS) entry which is preliminary data.</text>
</comment>
<evidence type="ECO:0000313" key="3">
    <source>
        <dbReference type="Proteomes" id="UP001465976"/>
    </source>
</evidence>
<reference evidence="2 3" key="1">
    <citation type="submission" date="2024-02" db="EMBL/GenBank/DDBJ databases">
        <title>A draft genome for the cacao thread blight pathogen Marasmius crinis-equi.</title>
        <authorList>
            <person name="Cohen S.P."/>
            <person name="Baruah I.K."/>
            <person name="Amoako-Attah I."/>
            <person name="Bukari Y."/>
            <person name="Meinhardt L.W."/>
            <person name="Bailey B.A."/>
        </authorList>
    </citation>
    <scope>NUCLEOTIDE SEQUENCE [LARGE SCALE GENOMIC DNA]</scope>
    <source>
        <strain evidence="2 3">GH-76</strain>
    </source>
</reference>
<dbReference type="PANTHER" id="PTHR43481:SF2">
    <property type="entry name" value="PHOSPHATASE"/>
    <property type="match status" value="1"/>
</dbReference>
<dbReference type="Gene3D" id="3.40.50.1000">
    <property type="entry name" value="HAD superfamily/HAD-like"/>
    <property type="match status" value="1"/>
</dbReference>
<dbReference type="NCBIfam" id="TIGR01509">
    <property type="entry name" value="HAD-SF-IA-v3"/>
    <property type="match status" value="1"/>
</dbReference>
<dbReference type="SUPFAM" id="SSF56784">
    <property type="entry name" value="HAD-like"/>
    <property type="match status" value="1"/>
</dbReference>
<evidence type="ECO:0008006" key="4">
    <source>
        <dbReference type="Google" id="ProtNLM"/>
    </source>
</evidence>
<dbReference type="Proteomes" id="UP001465976">
    <property type="component" value="Unassembled WGS sequence"/>
</dbReference>
<dbReference type="PANTHER" id="PTHR43481">
    <property type="entry name" value="FRUCTOSE-1-PHOSPHATE PHOSPHATASE"/>
    <property type="match status" value="1"/>
</dbReference>
<dbReference type="InterPro" id="IPR023214">
    <property type="entry name" value="HAD_sf"/>
</dbReference>
<organism evidence="2 3">
    <name type="scientific">Marasmius crinis-equi</name>
    <dbReference type="NCBI Taxonomy" id="585013"/>
    <lineage>
        <taxon>Eukaryota</taxon>
        <taxon>Fungi</taxon>
        <taxon>Dikarya</taxon>
        <taxon>Basidiomycota</taxon>
        <taxon>Agaricomycotina</taxon>
        <taxon>Agaricomycetes</taxon>
        <taxon>Agaricomycetidae</taxon>
        <taxon>Agaricales</taxon>
        <taxon>Marasmiineae</taxon>
        <taxon>Marasmiaceae</taxon>
        <taxon>Marasmius</taxon>
    </lineage>
</organism>
<name>A0ABR3F7J0_9AGAR</name>
<feature type="region of interest" description="Disordered" evidence="1">
    <location>
        <begin position="41"/>
        <end position="67"/>
    </location>
</feature>
<proteinExistence type="predicted"/>
<gene>
    <name evidence="2" type="ORF">V5O48_010757</name>
</gene>
<accession>A0ABR3F7J0</accession>
<dbReference type="Pfam" id="PF13419">
    <property type="entry name" value="HAD_2"/>
    <property type="match status" value="1"/>
</dbReference>